<accession>A0A0A9CAP1</accession>
<reference evidence="1" key="1">
    <citation type="submission" date="2014-09" db="EMBL/GenBank/DDBJ databases">
        <authorList>
            <person name="Magalhaes I.L.F."/>
            <person name="Oliveira U."/>
            <person name="Santos F.R."/>
            <person name="Vidigal T.H.D.A."/>
            <person name="Brescovit A.D."/>
            <person name="Santos A.J."/>
        </authorList>
    </citation>
    <scope>NUCLEOTIDE SEQUENCE</scope>
    <source>
        <tissue evidence="1">Shoot tissue taken approximately 20 cm above the soil surface</tissue>
    </source>
</reference>
<proteinExistence type="predicted"/>
<name>A0A0A9CAP1_ARUDO</name>
<protein>
    <submittedName>
        <fullName evidence="1">Uncharacterized protein</fullName>
    </submittedName>
</protein>
<sequence>MAFLTSPF</sequence>
<dbReference type="EMBL" id="GBRH01229328">
    <property type="protein sequence ID" value="JAD68567.1"/>
    <property type="molecule type" value="Transcribed_RNA"/>
</dbReference>
<reference evidence="1" key="2">
    <citation type="journal article" date="2015" name="Data Brief">
        <title>Shoot transcriptome of the giant reed, Arundo donax.</title>
        <authorList>
            <person name="Barrero R.A."/>
            <person name="Guerrero F.D."/>
            <person name="Moolhuijzen P."/>
            <person name="Goolsby J.A."/>
            <person name="Tidwell J."/>
            <person name="Bellgard S.E."/>
            <person name="Bellgard M.I."/>
        </authorList>
    </citation>
    <scope>NUCLEOTIDE SEQUENCE</scope>
    <source>
        <tissue evidence="1">Shoot tissue taken approximately 20 cm above the soil surface</tissue>
    </source>
</reference>
<evidence type="ECO:0000313" key="1">
    <source>
        <dbReference type="EMBL" id="JAD68567.1"/>
    </source>
</evidence>
<organism evidence="1">
    <name type="scientific">Arundo donax</name>
    <name type="common">Giant reed</name>
    <name type="synonym">Donax arundinaceus</name>
    <dbReference type="NCBI Taxonomy" id="35708"/>
    <lineage>
        <taxon>Eukaryota</taxon>
        <taxon>Viridiplantae</taxon>
        <taxon>Streptophyta</taxon>
        <taxon>Embryophyta</taxon>
        <taxon>Tracheophyta</taxon>
        <taxon>Spermatophyta</taxon>
        <taxon>Magnoliopsida</taxon>
        <taxon>Liliopsida</taxon>
        <taxon>Poales</taxon>
        <taxon>Poaceae</taxon>
        <taxon>PACMAD clade</taxon>
        <taxon>Arundinoideae</taxon>
        <taxon>Arundineae</taxon>
        <taxon>Arundo</taxon>
    </lineage>
</organism>